<evidence type="ECO:0000313" key="1">
    <source>
        <dbReference type="EMBL" id="AQP43493.1"/>
    </source>
</evidence>
<keyword evidence="2" id="KW-1185">Reference proteome</keyword>
<sequence length="128" mass="13349">MNDTKTLYRASLAGSLGASALATILAALGLKNWALAMLGVATGGSVAASHLRMRLVGGQRRRDQRAEAARLSAIVTELERVRSSLDGSVGSAREHLEARLADVEAVIASTEGVILGELITHRDDSEGA</sequence>
<name>A0A1Q2CBK3_9ACTN</name>
<protein>
    <submittedName>
        <fullName evidence="1">Uncharacterized protein</fullName>
    </submittedName>
</protein>
<gene>
    <name evidence="1" type="ORF">RPIT_00555</name>
</gene>
<organism evidence="1 2">
    <name type="scientific">Tessaracoccus flavus</name>
    <dbReference type="NCBI Taxonomy" id="1610493"/>
    <lineage>
        <taxon>Bacteria</taxon>
        <taxon>Bacillati</taxon>
        <taxon>Actinomycetota</taxon>
        <taxon>Actinomycetes</taxon>
        <taxon>Propionibacteriales</taxon>
        <taxon>Propionibacteriaceae</taxon>
        <taxon>Tessaracoccus</taxon>
    </lineage>
</organism>
<dbReference type="RefSeq" id="WP_077339497.1">
    <property type="nucleotide sequence ID" value="NZ_CP019605.1"/>
</dbReference>
<dbReference type="KEGG" id="tfl:RPIT_00555"/>
<proteinExistence type="predicted"/>
<evidence type="ECO:0000313" key="2">
    <source>
        <dbReference type="Proteomes" id="UP000188324"/>
    </source>
</evidence>
<reference evidence="1 2" key="1">
    <citation type="journal article" date="2016" name="Int. J. Syst. Evol. Microbiol.">
        <title>Tessaracoccus flavus sp. nov., isolated from the drainage system of a lindane-producing factory.</title>
        <authorList>
            <person name="Kumari R."/>
            <person name="Singh P."/>
            <person name="Schumann P."/>
            <person name="Lal R."/>
        </authorList>
    </citation>
    <scope>NUCLEOTIDE SEQUENCE [LARGE SCALE GENOMIC DNA]</scope>
    <source>
        <strain evidence="1 2">RP1T</strain>
    </source>
</reference>
<dbReference type="EMBL" id="CP019605">
    <property type="protein sequence ID" value="AQP43493.1"/>
    <property type="molecule type" value="Genomic_DNA"/>
</dbReference>
<dbReference type="AlphaFoldDB" id="A0A1Q2CBK3"/>
<dbReference type="Proteomes" id="UP000188324">
    <property type="component" value="Chromosome"/>
</dbReference>
<accession>A0A1Q2CBK3</accession>